<dbReference type="InterPro" id="IPR036116">
    <property type="entry name" value="FN3_sf"/>
</dbReference>
<name>A0AAD8CDL5_ACIOX</name>
<proteinExistence type="predicted"/>
<dbReference type="EMBL" id="JAGXEW010000883">
    <property type="protein sequence ID" value="KAK1134400.1"/>
    <property type="molecule type" value="Genomic_DNA"/>
</dbReference>
<sequence>SNSSTQIILKWKPPSESSGNITHYLVYWQQQPEDSELYRFDYCQKGKGAQANCWYSKMDRQRGDAQSANQTEDFDQSGGCCTCPKTDSQLKREAEESAFRKKFENYLHNVVFVPRPARRRRELGAAANSSFPGDLTTPAIVSNTSIDTSTTDSPSEEYVKLSEKVWFKESLVISNLRHFTGYRIEIHACNHNAENVGCSVAAYVSARTMPEGRVSFTAF</sequence>
<organism evidence="1 2">
    <name type="scientific">Acipenser oxyrinchus oxyrinchus</name>
    <dbReference type="NCBI Taxonomy" id="40147"/>
    <lineage>
        <taxon>Eukaryota</taxon>
        <taxon>Metazoa</taxon>
        <taxon>Chordata</taxon>
        <taxon>Craniata</taxon>
        <taxon>Vertebrata</taxon>
        <taxon>Euteleostomi</taxon>
        <taxon>Actinopterygii</taxon>
        <taxon>Chondrostei</taxon>
        <taxon>Acipenseriformes</taxon>
        <taxon>Acipenseridae</taxon>
        <taxon>Acipenser</taxon>
    </lineage>
</organism>
<dbReference type="InterPro" id="IPR013783">
    <property type="entry name" value="Ig-like_fold"/>
</dbReference>
<gene>
    <name evidence="1" type="ORF">AOXY_G38264</name>
</gene>
<evidence type="ECO:0000313" key="1">
    <source>
        <dbReference type="EMBL" id="KAK1134400.1"/>
    </source>
</evidence>
<dbReference type="CDD" id="cd00063">
    <property type="entry name" value="FN3"/>
    <property type="match status" value="1"/>
</dbReference>
<protein>
    <submittedName>
        <fullName evidence="1">Uncharacterized protein</fullName>
    </submittedName>
</protein>
<reference evidence="1" key="1">
    <citation type="submission" date="2022-02" db="EMBL/GenBank/DDBJ databases">
        <title>Atlantic sturgeon de novo genome assembly.</title>
        <authorList>
            <person name="Stock M."/>
            <person name="Klopp C."/>
            <person name="Guiguen Y."/>
            <person name="Cabau C."/>
            <person name="Parinello H."/>
            <person name="Santidrian Yebra-Pimentel E."/>
            <person name="Kuhl H."/>
            <person name="Dirks R.P."/>
            <person name="Guessner J."/>
            <person name="Wuertz S."/>
            <person name="Du K."/>
            <person name="Schartl M."/>
        </authorList>
    </citation>
    <scope>NUCLEOTIDE SEQUENCE</scope>
    <source>
        <strain evidence="1">STURGEONOMICS-FGT-2020</strain>
        <tissue evidence="1">Whole blood</tissue>
    </source>
</reference>
<dbReference type="SUPFAM" id="SSF49265">
    <property type="entry name" value="Fibronectin type III"/>
    <property type="match status" value="1"/>
</dbReference>
<dbReference type="AlphaFoldDB" id="A0AAD8CDL5"/>
<feature type="non-terminal residue" evidence="1">
    <location>
        <position position="1"/>
    </location>
</feature>
<dbReference type="Gene3D" id="2.60.40.10">
    <property type="entry name" value="Immunoglobulins"/>
    <property type="match status" value="2"/>
</dbReference>
<comment type="caution">
    <text evidence="1">The sequence shown here is derived from an EMBL/GenBank/DDBJ whole genome shotgun (WGS) entry which is preliminary data.</text>
</comment>
<accession>A0AAD8CDL5</accession>
<dbReference type="InterPro" id="IPR003961">
    <property type="entry name" value="FN3_dom"/>
</dbReference>
<evidence type="ECO:0000313" key="2">
    <source>
        <dbReference type="Proteomes" id="UP001230051"/>
    </source>
</evidence>
<keyword evidence="2" id="KW-1185">Reference proteome</keyword>
<dbReference type="Proteomes" id="UP001230051">
    <property type="component" value="Unassembled WGS sequence"/>
</dbReference>